<dbReference type="Pfam" id="PF00466">
    <property type="entry name" value="Ribosomal_L10"/>
    <property type="match status" value="1"/>
</dbReference>
<evidence type="ECO:0000256" key="3">
    <source>
        <dbReference type="ARBA" id="ARBA00011117"/>
    </source>
</evidence>
<dbReference type="RefSeq" id="XP_052947905.1">
    <property type="nucleotide sequence ID" value="XM_053092030.1"/>
</dbReference>
<keyword evidence="10" id="KW-1185">Reference proteome</keyword>
<organism evidence="9 10">
    <name type="scientific">Dioszegia hungarica</name>
    <dbReference type="NCBI Taxonomy" id="4972"/>
    <lineage>
        <taxon>Eukaryota</taxon>
        <taxon>Fungi</taxon>
        <taxon>Dikarya</taxon>
        <taxon>Basidiomycota</taxon>
        <taxon>Agaricomycotina</taxon>
        <taxon>Tremellomycetes</taxon>
        <taxon>Tremellales</taxon>
        <taxon>Bulleribasidiaceae</taxon>
        <taxon>Dioszegia</taxon>
    </lineage>
</organism>
<name>A0AA38LWR1_9TREE</name>
<evidence type="ECO:0000256" key="5">
    <source>
        <dbReference type="ARBA" id="ARBA00023242"/>
    </source>
</evidence>
<reference evidence="9" key="1">
    <citation type="journal article" date="2022" name="G3 (Bethesda)">
        <title>High quality genome of the basidiomycete yeast Dioszegia hungarica PDD-24b-2 isolated from cloud water.</title>
        <authorList>
            <person name="Jarrige D."/>
            <person name="Haridas S."/>
            <person name="Bleykasten-Grosshans C."/>
            <person name="Joly M."/>
            <person name="Nadalig T."/>
            <person name="Sancelme M."/>
            <person name="Vuilleumier S."/>
            <person name="Grigoriev I.V."/>
            <person name="Amato P."/>
            <person name="Bringel F."/>
        </authorList>
    </citation>
    <scope>NUCLEOTIDE SEQUENCE</scope>
    <source>
        <strain evidence="9">PDD-24b-2</strain>
    </source>
</reference>
<dbReference type="Proteomes" id="UP001164286">
    <property type="component" value="Unassembled WGS sequence"/>
</dbReference>
<evidence type="ECO:0000256" key="4">
    <source>
        <dbReference type="ARBA" id="ARBA00022490"/>
    </source>
</evidence>
<sequence>MPKSKRNKVTSLTKTPSRTTKSAKHALSTEIQNEIDKYDHVWLFSVGDMRNESLKEVRSQWRGTGRLFMAKGKVMQKALGEGEGGEYAEGLGEVSKRISGQMGLFLTSHPPADTLDWFASFHRPEYARQHFISTRTITLPAGPILSPLTDDASGDPFPHSMEPQFRQLGLKTTLVKGVPSLMDEHVLCREGEKLTSEKCRILKLLGVQMAIESGMQWLGGVKERREFRIHLGSRWTKGEGFVPGNDVPLPVQDGDMDED</sequence>
<dbReference type="GO" id="GO:0003723">
    <property type="term" value="F:RNA binding"/>
    <property type="evidence" value="ECO:0007669"/>
    <property type="project" value="TreeGrafter"/>
</dbReference>
<dbReference type="GO" id="GO:0005737">
    <property type="term" value="C:cytoplasm"/>
    <property type="evidence" value="ECO:0007669"/>
    <property type="project" value="UniProtKB-SubCell"/>
</dbReference>
<dbReference type="EMBL" id="JAKWFO010000003">
    <property type="protein sequence ID" value="KAI9638128.1"/>
    <property type="molecule type" value="Genomic_DNA"/>
</dbReference>
<dbReference type="GO" id="GO:0005840">
    <property type="term" value="C:ribosome"/>
    <property type="evidence" value="ECO:0007669"/>
    <property type="project" value="UniProtKB-KW"/>
</dbReference>
<dbReference type="CDD" id="cd05796">
    <property type="entry name" value="Ribosomal_P0_like"/>
    <property type="match status" value="1"/>
</dbReference>
<dbReference type="InterPro" id="IPR051742">
    <property type="entry name" value="Ribosome_Assembly_uL10"/>
</dbReference>
<dbReference type="GO" id="GO:0000027">
    <property type="term" value="P:ribosomal large subunit assembly"/>
    <property type="evidence" value="ECO:0007669"/>
    <property type="project" value="InterPro"/>
</dbReference>
<keyword evidence="6" id="KW-0690">Ribosome biogenesis</keyword>
<keyword evidence="4 6" id="KW-0963">Cytoplasm</keyword>
<dbReference type="PANTHER" id="PTHR45841">
    <property type="entry name" value="MRNA TURNOVER PROTEIN 4 MRTO4"/>
    <property type="match status" value="1"/>
</dbReference>
<dbReference type="InterPro" id="IPR040637">
    <property type="entry name" value="Ribosomal_uL10-like_insert"/>
</dbReference>
<keyword evidence="9" id="KW-0687">Ribonucleoprotein</keyword>
<feature type="domain" description="Large ribosomal subunit protein uL10-like insertion" evidence="8">
    <location>
        <begin position="128"/>
        <end position="207"/>
    </location>
</feature>
<evidence type="ECO:0000259" key="8">
    <source>
        <dbReference type="Pfam" id="PF17777"/>
    </source>
</evidence>
<comment type="similarity">
    <text evidence="2 6">Belongs to the universal ribosomal protein uL10 family.</text>
</comment>
<evidence type="ECO:0000256" key="6">
    <source>
        <dbReference type="RuleBase" id="RU364039"/>
    </source>
</evidence>
<dbReference type="GO" id="GO:0000956">
    <property type="term" value="P:nuclear-transcribed mRNA catabolic process"/>
    <property type="evidence" value="ECO:0007669"/>
    <property type="project" value="TreeGrafter"/>
</dbReference>
<dbReference type="InterPro" id="IPR043164">
    <property type="entry name" value="Ribosomal_uL10-like_insert_sf"/>
</dbReference>
<dbReference type="FunFam" id="3.30.70.1730:FF:000005">
    <property type="entry name" value="Ribosome assembly factor mrt4"/>
    <property type="match status" value="1"/>
</dbReference>
<feature type="compositionally biased region" description="Polar residues" evidence="7">
    <location>
        <begin position="9"/>
        <end position="20"/>
    </location>
</feature>
<proteinExistence type="inferred from homology"/>
<comment type="function">
    <text evidence="1 6">Component of the ribosome assembly machinery. Nuclear paralog of the ribosomal protein P0, it binds pre-60S subunits at an early stage of assembly in the nucleolus, and is replaced by P0 in cytoplasmic pre-60S subunits and mature 80S ribosomes.</text>
</comment>
<evidence type="ECO:0000313" key="10">
    <source>
        <dbReference type="Proteomes" id="UP001164286"/>
    </source>
</evidence>
<dbReference type="SUPFAM" id="SSF160369">
    <property type="entry name" value="Ribosomal protein L10-like"/>
    <property type="match status" value="1"/>
</dbReference>
<protein>
    <recommendedName>
        <fullName evidence="6">Ribosome assembly factor mrt4</fullName>
    </recommendedName>
</protein>
<evidence type="ECO:0000313" key="9">
    <source>
        <dbReference type="EMBL" id="KAI9638128.1"/>
    </source>
</evidence>
<dbReference type="Gene3D" id="3.30.70.1730">
    <property type="match status" value="1"/>
</dbReference>
<dbReference type="GO" id="GO:0006364">
    <property type="term" value="P:rRNA processing"/>
    <property type="evidence" value="ECO:0007669"/>
    <property type="project" value="TreeGrafter"/>
</dbReference>
<dbReference type="GeneID" id="77731235"/>
<dbReference type="InterPro" id="IPR001790">
    <property type="entry name" value="Ribosomal_uL10"/>
</dbReference>
<comment type="subunit">
    <text evidence="3 6">Associates with the pre-60S ribosomal particle.</text>
</comment>
<gene>
    <name evidence="9" type="ORF">MKK02DRAFT_42516</name>
</gene>
<dbReference type="InterPro" id="IPR033867">
    <property type="entry name" value="Mrt4"/>
</dbReference>
<dbReference type="FunFam" id="3.90.105.20:FF:000003">
    <property type="entry name" value="Ribosome assembly factor mrt4"/>
    <property type="match status" value="1"/>
</dbReference>
<dbReference type="InterPro" id="IPR043141">
    <property type="entry name" value="Ribosomal_uL10-like_sf"/>
</dbReference>
<dbReference type="GO" id="GO:0030687">
    <property type="term" value="C:preribosome, large subunit precursor"/>
    <property type="evidence" value="ECO:0007669"/>
    <property type="project" value="TreeGrafter"/>
</dbReference>
<keyword evidence="5 6" id="KW-0539">Nucleus</keyword>
<dbReference type="GO" id="GO:0005730">
    <property type="term" value="C:nucleolus"/>
    <property type="evidence" value="ECO:0007669"/>
    <property type="project" value="UniProtKB-SubCell"/>
</dbReference>
<dbReference type="Gene3D" id="3.90.105.20">
    <property type="match status" value="1"/>
</dbReference>
<comment type="caution">
    <text evidence="9">The sequence shown here is derived from an EMBL/GenBank/DDBJ whole genome shotgun (WGS) entry which is preliminary data.</text>
</comment>
<evidence type="ECO:0000256" key="7">
    <source>
        <dbReference type="SAM" id="MobiDB-lite"/>
    </source>
</evidence>
<dbReference type="Pfam" id="PF17777">
    <property type="entry name" value="RL10P_insert"/>
    <property type="match status" value="1"/>
</dbReference>
<evidence type="ECO:0000256" key="2">
    <source>
        <dbReference type="ARBA" id="ARBA00008889"/>
    </source>
</evidence>
<comment type="subcellular location">
    <subcellularLocation>
        <location evidence="6">Cytoplasm</location>
    </subcellularLocation>
    <subcellularLocation>
        <location evidence="6">Nucleus</location>
        <location evidence="6">Nucleolus</location>
    </subcellularLocation>
</comment>
<dbReference type="PANTHER" id="PTHR45841:SF1">
    <property type="entry name" value="MRNA TURNOVER PROTEIN 4 HOMOLOG"/>
    <property type="match status" value="1"/>
</dbReference>
<accession>A0AA38LWR1</accession>
<evidence type="ECO:0000256" key="1">
    <source>
        <dbReference type="ARBA" id="ARBA00004046"/>
    </source>
</evidence>
<keyword evidence="9" id="KW-0689">Ribosomal protein</keyword>
<dbReference type="AlphaFoldDB" id="A0AA38LWR1"/>
<feature type="region of interest" description="Disordered" evidence="7">
    <location>
        <begin position="1"/>
        <end position="26"/>
    </location>
</feature>